<dbReference type="Pfam" id="PF03959">
    <property type="entry name" value="FSH1"/>
    <property type="match status" value="1"/>
</dbReference>
<feature type="domain" description="Serine hydrolase" evidence="3">
    <location>
        <begin position="199"/>
        <end position="254"/>
    </location>
</feature>
<evidence type="ECO:0000313" key="6">
    <source>
        <dbReference type="Proteomes" id="UP000215256"/>
    </source>
</evidence>
<organism evidence="4 6">
    <name type="scientific">Ochrobactrum quorumnocens</name>
    <dbReference type="NCBI Taxonomy" id="271865"/>
    <lineage>
        <taxon>Bacteria</taxon>
        <taxon>Pseudomonadati</taxon>
        <taxon>Pseudomonadota</taxon>
        <taxon>Alphaproteobacteria</taxon>
        <taxon>Hyphomicrobiales</taxon>
        <taxon>Brucellaceae</taxon>
        <taxon>Brucella/Ochrobactrum group</taxon>
        <taxon>Ochrobactrum</taxon>
    </lineage>
</organism>
<dbReference type="InterPro" id="IPR000073">
    <property type="entry name" value="AB_hydrolase_1"/>
</dbReference>
<sequence>MTGKGTIWIAGLIFGLGAFFPSAVSFERIARMTITALPASFASVNGIEMYYRVVGKGPPILLIHGGLSDQHVWDAQLPILARDHTVIVADSRGQGRSTRTTDPLTYELMADDYVALLDYLTIGKVDLVGWSDGGIIGIDIAMRYPERLKSLFAQAANVTPEGSTGYMLARAEGKPLPELRHYESIDKEIHALWANEPNYTAEDLSKITVRTAIVIGDHDTAVTREHTEFIADHIPGARLVILPDSGHGVPAENPRLYAHTVLKFIAGDSLDGSVTASK</sequence>
<dbReference type="OrthoDB" id="9780765at2"/>
<dbReference type="SUPFAM" id="SSF53474">
    <property type="entry name" value="alpha/beta-Hydrolases"/>
    <property type="match status" value="1"/>
</dbReference>
<keyword evidence="7" id="KW-1185">Reference proteome</keyword>
<dbReference type="EMBL" id="VYXQ01000017">
    <property type="protein sequence ID" value="KAA9366658.1"/>
    <property type="molecule type" value="Genomic_DNA"/>
</dbReference>
<evidence type="ECO:0000259" key="2">
    <source>
        <dbReference type="Pfam" id="PF00561"/>
    </source>
</evidence>
<dbReference type="InterPro" id="IPR029058">
    <property type="entry name" value="AB_hydrolase_fold"/>
</dbReference>
<evidence type="ECO:0000313" key="4">
    <source>
        <dbReference type="EMBL" id="ASV87546.1"/>
    </source>
</evidence>
<dbReference type="InterPro" id="IPR050471">
    <property type="entry name" value="AB_hydrolase"/>
</dbReference>
<name>A0A248ULQ0_9HYPH</name>
<evidence type="ECO:0000259" key="3">
    <source>
        <dbReference type="Pfam" id="PF03959"/>
    </source>
</evidence>
<dbReference type="Pfam" id="PF00561">
    <property type="entry name" value="Abhydrolase_1"/>
    <property type="match status" value="1"/>
</dbReference>
<dbReference type="Proteomes" id="UP000215256">
    <property type="component" value="Chromosome 1"/>
</dbReference>
<evidence type="ECO:0000313" key="5">
    <source>
        <dbReference type="EMBL" id="KAA9366658.1"/>
    </source>
</evidence>
<protein>
    <submittedName>
        <fullName evidence="4 5">Alpha/beta hydrolase</fullName>
    </submittedName>
</protein>
<dbReference type="Proteomes" id="UP000327108">
    <property type="component" value="Unassembled WGS sequence"/>
</dbReference>
<keyword evidence="1" id="KW-1133">Transmembrane helix</keyword>
<dbReference type="PRINTS" id="PR00111">
    <property type="entry name" value="ABHYDROLASE"/>
</dbReference>
<reference evidence="4 6" key="1">
    <citation type="submission" date="2017-07" db="EMBL/GenBank/DDBJ databases">
        <title>Phylogenetic study on the rhizospheric bacterium Ochrobactrum sp. A44.</title>
        <authorList>
            <person name="Krzyzanowska D.M."/>
            <person name="Ossowicki A."/>
            <person name="Rajewska M."/>
            <person name="Maciag T."/>
            <person name="Kaczynski Z."/>
            <person name="Czerwicka M."/>
            <person name="Jafra S."/>
        </authorList>
    </citation>
    <scope>NUCLEOTIDE SEQUENCE [LARGE SCALE GENOMIC DNA]</scope>
    <source>
        <strain evidence="4 6">A44</strain>
    </source>
</reference>
<keyword evidence="4" id="KW-0378">Hydrolase</keyword>
<evidence type="ECO:0000313" key="7">
    <source>
        <dbReference type="Proteomes" id="UP000327108"/>
    </source>
</evidence>
<keyword evidence="1" id="KW-0472">Membrane</keyword>
<feature type="transmembrane region" description="Helical" evidence="1">
    <location>
        <begin position="6"/>
        <end position="26"/>
    </location>
</feature>
<dbReference type="GO" id="GO:0046503">
    <property type="term" value="P:glycerolipid catabolic process"/>
    <property type="evidence" value="ECO:0007669"/>
    <property type="project" value="TreeGrafter"/>
</dbReference>
<proteinExistence type="predicted"/>
<keyword evidence="1" id="KW-0812">Transmembrane</keyword>
<dbReference type="Gene3D" id="3.40.50.1820">
    <property type="entry name" value="alpha/beta hydrolase"/>
    <property type="match status" value="1"/>
</dbReference>
<dbReference type="GO" id="GO:0004806">
    <property type="term" value="F:triacylglycerol lipase activity"/>
    <property type="evidence" value="ECO:0007669"/>
    <property type="project" value="TreeGrafter"/>
</dbReference>
<dbReference type="RefSeq" id="WP_095447808.1">
    <property type="nucleotide sequence ID" value="NZ_CP022604.1"/>
</dbReference>
<dbReference type="PANTHER" id="PTHR43433:SF5">
    <property type="entry name" value="AB HYDROLASE-1 DOMAIN-CONTAINING PROTEIN"/>
    <property type="match status" value="1"/>
</dbReference>
<gene>
    <name evidence="4" type="ORF">CES85_2738</name>
    <name evidence="5" type="ORF">F3W84_16780</name>
</gene>
<dbReference type="EMBL" id="CP022604">
    <property type="protein sequence ID" value="ASV87546.1"/>
    <property type="molecule type" value="Genomic_DNA"/>
</dbReference>
<dbReference type="PANTHER" id="PTHR43433">
    <property type="entry name" value="HYDROLASE, ALPHA/BETA FOLD FAMILY PROTEIN"/>
    <property type="match status" value="1"/>
</dbReference>
<evidence type="ECO:0000256" key="1">
    <source>
        <dbReference type="SAM" id="Phobius"/>
    </source>
</evidence>
<dbReference type="KEGG" id="och:CES85_2738"/>
<dbReference type="AlphaFoldDB" id="A0A248ULQ0"/>
<accession>A0A248ULQ0</accession>
<feature type="domain" description="AB hydrolase-1" evidence="2">
    <location>
        <begin position="58"/>
        <end position="160"/>
    </location>
</feature>
<dbReference type="InterPro" id="IPR005645">
    <property type="entry name" value="FSH-like_dom"/>
</dbReference>
<reference evidence="5 7" key="2">
    <citation type="submission" date="2019-09" db="EMBL/GenBank/DDBJ databases">
        <title>Biological control of the noxious weed angled onion (Allium triquetrum) thwarted by endophytic bacteria in Victoria, Australia.</title>
        <authorList>
            <person name="Tehranchian P."/>
            <person name="Adair R.J."/>
            <person name="Van T.H."/>
            <person name="Morrison P.D."/>
            <person name="Williams H."/>
            <person name="Lawrie A.C."/>
        </authorList>
    </citation>
    <scope>NUCLEOTIDE SEQUENCE [LARGE SCALE GENOMIC DNA]</scope>
    <source>
        <strain evidence="5 7">RPTAtOch1</strain>
    </source>
</reference>